<organism evidence="3 4">
    <name type="scientific">Corchorus capsularis</name>
    <name type="common">Jute</name>
    <dbReference type="NCBI Taxonomy" id="210143"/>
    <lineage>
        <taxon>Eukaryota</taxon>
        <taxon>Viridiplantae</taxon>
        <taxon>Streptophyta</taxon>
        <taxon>Embryophyta</taxon>
        <taxon>Tracheophyta</taxon>
        <taxon>Spermatophyta</taxon>
        <taxon>Magnoliopsida</taxon>
        <taxon>eudicotyledons</taxon>
        <taxon>Gunneridae</taxon>
        <taxon>Pentapetalae</taxon>
        <taxon>rosids</taxon>
        <taxon>malvids</taxon>
        <taxon>Malvales</taxon>
        <taxon>Malvaceae</taxon>
        <taxon>Grewioideae</taxon>
        <taxon>Apeibeae</taxon>
        <taxon>Corchorus</taxon>
    </lineage>
</organism>
<feature type="domain" description="F-box" evidence="2">
    <location>
        <begin position="82"/>
        <end position="123"/>
    </location>
</feature>
<dbReference type="EMBL" id="AWWV01009586">
    <property type="protein sequence ID" value="OMO85531.1"/>
    <property type="molecule type" value="Genomic_DNA"/>
</dbReference>
<dbReference type="InterPro" id="IPR036047">
    <property type="entry name" value="F-box-like_dom_sf"/>
</dbReference>
<dbReference type="Gramene" id="OMO85531">
    <property type="protein sequence ID" value="OMO85531"/>
    <property type="gene ID" value="CCACVL1_10123"/>
</dbReference>
<sequence>MWTSFKRWRGAEASVSNKRSTTPNRRGKGTKAHFIGIWYWPWSRAKSRPIQFQPELDDKSCNCNLGLVFWSDEGKVANLFNLLPSDILFEEILARIVTEDEGPQNLCRLSCVCKFFYDASNDADTLKKVRISFSKDVRRQPICYKNFVSKCATAGNLHAIVALTQTYLLLVYSHVDILEALAAC</sequence>
<comment type="caution">
    <text evidence="3">The sequence shown here is derived from an EMBL/GenBank/DDBJ whole genome shotgun (WGS) entry which is preliminary data.</text>
</comment>
<evidence type="ECO:0000256" key="1">
    <source>
        <dbReference type="SAM" id="MobiDB-lite"/>
    </source>
</evidence>
<feature type="compositionally biased region" description="Polar residues" evidence="1">
    <location>
        <begin position="14"/>
        <end position="24"/>
    </location>
</feature>
<keyword evidence="4" id="KW-1185">Reference proteome</keyword>
<dbReference type="Proteomes" id="UP000188268">
    <property type="component" value="Unassembled WGS sequence"/>
</dbReference>
<accession>A0A1R3ISI5</accession>
<reference evidence="3 4" key="1">
    <citation type="submission" date="2013-09" db="EMBL/GenBank/DDBJ databases">
        <title>Corchorus capsularis genome sequencing.</title>
        <authorList>
            <person name="Alam M."/>
            <person name="Haque M.S."/>
            <person name="Islam M.S."/>
            <person name="Emdad E.M."/>
            <person name="Islam M.M."/>
            <person name="Ahmed B."/>
            <person name="Halim A."/>
            <person name="Hossen Q.M.M."/>
            <person name="Hossain M.Z."/>
            <person name="Ahmed R."/>
            <person name="Khan M.M."/>
            <person name="Islam R."/>
            <person name="Rashid M.M."/>
            <person name="Khan S.A."/>
            <person name="Rahman M.S."/>
            <person name="Alam M."/>
        </authorList>
    </citation>
    <scope>NUCLEOTIDE SEQUENCE [LARGE SCALE GENOMIC DNA]</scope>
    <source>
        <strain evidence="4">cv. CVL-1</strain>
        <tissue evidence="3">Whole seedling</tissue>
    </source>
</reference>
<gene>
    <name evidence="3" type="ORF">CCACVL1_10123</name>
</gene>
<evidence type="ECO:0000313" key="4">
    <source>
        <dbReference type="Proteomes" id="UP000188268"/>
    </source>
</evidence>
<evidence type="ECO:0000313" key="3">
    <source>
        <dbReference type="EMBL" id="OMO85531.1"/>
    </source>
</evidence>
<dbReference type="Pfam" id="PF00646">
    <property type="entry name" value="F-box"/>
    <property type="match status" value="1"/>
</dbReference>
<proteinExistence type="predicted"/>
<feature type="region of interest" description="Disordered" evidence="1">
    <location>
        <begin position="1"/>
        <end position="29"/>
    </location>
</feature>
<dbReference type="SUPFAM" id="SSF81383">
    <property type="entry name" value="F-box domain"/>
    <property type="match status" value="1"/>
</dbReference>
<name>A0A1R3ISI5_COCAP</name>
<dbReference type="AlphaFoldDB" id="A0A1R3ISI5"/>
<protein>
    <recommendedName>
        <fullName evidence="2">F-box domain-containing protein</fullName>
    </recommendedName>
</protein>
<evidence type="ECO:0000259" key="2">
    <source>
        <dbReference type="Pfam" id="PF00646"/>
    </source>
</evidence>
<dbReference type="InterPro" id="IPR001810">
    <property type="entry name" value="F-box_dom"/>
</dbReference>
<dbReference type="OrthoDB" id="1801939at2759"/>